<dbReference type="InterPro" id="IPR010982">
    <property type="entry name" value="Lambda_DNA-bd_dom_sf"/>
</dbReference>
<proteinExistence type="predicted"/>
<sequence length="100" mass="11179">MPIPVTPPRNHIRLALRTIRKACGLSQEAFALISSRTYVSTLERGLKSPTLNKIDELAEVMQIHPLTLLVLAYAEPGHLDECQKLMNQVTSELSRLTITD</sequence>
<geneLocation type="plasmid" evidence="2">
    <name>p5</name>
</geneLocation>
<organism evidence="2">
    <name type="scientific">Polaromonas hydrogenivorans</name>
    <dbReference type="NCBI Taxonomy" id="335476"/>
    <lineage>
        <taxon>Bacteria</taxon>
        <taxon>Pseudomonadati</taxon>
        <taxon>Pseudomonadota</taxon>
        <taxon>Betaproteobacteria</taxon>
        <taxon>Burkholderiales</taxon>
        <taxon>Comamonadaceae</taxon>
        <taxon>Polaromonas</taxon>
    </lineage>
</organism>
<evidence type="ECO:0000313" key="2">
    <source>
        <dbReference type="EMBL" id="XBP73308.1"/>
    </source>
</evidence>
<dbReference type="Pfam" id="PF01381">
    <property type="entry name" value="HTH_3"/>
    <property type="match status" value="1"/>
</dbReference>
<dbReference type="AlphaFoldDB" id="A0AAU7M0T0"/>
<dbReference type="SMART" id="SM00530">
    <property type="entry name" value="HTH_XRE"/>
    <property type="match status" value="1"/>
</dbReference>
<name>A0AAU7M0T0_9BURK</name>
<dbReference type="CDD" id="cd00093">
    <property type="entry name" value="HTH_XRE"/>
    <property type="match status" value="1"/>
</dbReference>
<dbReference type="RefSeq" id="WP_349283402.1">
    <property type="nucleotide sequence ID" value="NZ_CBCSCU010000054.1"/>
</dbReference>
<dbReference type="EMBL" id="CP157680">
    <property type="protein sequence ID" value="XBP73308.1"/>
    <property type="molecule type" value="Genomic_DNA"/>
</dbReference>
<protein>
    <submittedName>
        <fullName evidence="2">Helix-turn-helix transcriptional regulator</fullName>
    </submittedName>
</protein>
<dbReference type="SUPFAM" id="SSF47413">
    <property type="entry name" value="lambda repressor-like DNA-binding domains"/>
    <property type="match status" value="1"/>
</dbReference>
<dbReference type="InterPro" id="IPR001387">
    <property type="entry name" value="Cro/C1-type_HTH"/>
</dbReference>
<gene>
    <name evidence="2" type="ORF">ABLV49_25785</name>
</gene>
<feature type="domain" description="HTH cro/C1-type" evidence="1">
    <location>
        <begin position="16"/>
        <end position="68"/>
    </location>
</feature>
<reference evidence="2" key="1">
    <citation type="submission" date="2024-05" db="EMBL/GenBank/DDBJ databases">
        <authorList>
            <person name="Bunk B."/>
            <person name="Swiderski J."/>
            <person name="Sproer C."/>
            <person name="Thiel V."/>
        </authorList>
    </citation>
    <scope>NUCLEOTIDE SEQUENCE</scope>
    <source>
        <strain evidence="2">DSM 17735</strain>
        <plasmid evidence="2">p5</plasmid>
    </source>
</reference>
<evidence type="ECO:0000259" key="1">
    <source>
        <dbReference type="PROSITE" id="PS50943"/>
    </source>
</evidence>
<dbReference type="PROSITE" id="PS50943">
    <property type="entry name" value="HTH_CROC1"/>
    <property type="match status" value="1"/>
</dbReference>
<dbReference type="Gene3D" id="1.10.260.40">
    <property type="entry name" value="lambda repressor-like DNA-binding domains"/>
    <property type="match status" value="1"/>
</dbReference>
<keyword evidence="2" id="KW-0614">Plasmid</keyword>
<accession>A0AAU7M0T0</accession>
<dbReference type="GO" id="GO:0003677">
    <property type="term" value="F:DNA binding"/>
    <property type="evidence" value="ECO:0007669"/>
    <property type="project" value="InterPro"/>
</dbReference>